<dbReference type="InterPro" id="IPR036280">
    <property type="entry name" value="Multihaem_cyt_sf"/>
</dbReference>
<feature type="transmembrane region" description="Helical" evidence="2">
    <location>
        <begin position="71"/>
        <end position="92"/>
    </location>
</feature>
<dbReference type="PANTHER" id="PTHR35038">
    <property type="entry name" value="DISSIMILATORY SULFITE REDUCTASE SIRA"/>
    <property type="match status" value="1"/>
</dbReference>
<dbReference type="InterPro" id="IPR023155">
    <property type="entry name" value="Cyt_c-552/4"/>
</dbReference>
<evidence type="ECO:0000256" key="2">
    <source>
        <dbReference type="SAM" id="Phobius"/>
    </source>
</evidence>
<dbReference type="AlphaFoldDB" id="A0A381XGQ6"/>
<dbReference type="SUPFAM" id="SSF48695">
    <property type="entry name" value="Multiheme cytochromes"/>
    <property type="match status" value="1"/>
</dbReference>
<dbReference type="Pfam" id="PF13435">
    <property type="entry name" value="Cytochrome_C554"/>
    <property type="match status" value="1"/>
</dbReference>
<gene>
    <name evidence="4" type="ORF">METZ01_LOCUS116808</name>
</gene>
<keyword evidence="2" id="KW-0472">Membrane</keyword>
<sequence length="751" mass="82420">MTRDTLPAVTRITLIGLIALILNSAYLVAFPTASLWYFANVVLHPLLGVAVVGACAWVVRQGYWTTSTFLRVGLVGLVLGLACGVGIAIVGTTPATRALVYSHVGTTVAGVLLLAVHIWRTAQNSPSGFPTVHVRVSLALAVLCLMLAPAARAWHDTTWRANYRVENPIQAPLTMTEEGDGPTSPFFPSSATTTTGDVIPSDFFLTSETCGRCHRDIYDQWNSSVHHFSSFNNQWYRKSIEYMQDVVGTEPSKWCAGCHDHAVFFNGQFDRPIRDQINTPEAQAGLGCTSCHSIVHVGSTMGQGDFVIEYPPLHNLAASDNPVLSWTHDQLVSVAPEPHRRTFLKPFHREQSDAFCSTCHKVHLDTPVNDYRWVRGFNAYDNWQASGVSGEGARSFYYPPQAQTCNDCHMPRVASDDPAAKDGYVRSHRFAAANTAVPFVNGDTEQLRAVQEFLQAGQVSVDIFGISRIEETTPPNEQPVAADNIPTIASTFGVGEESPALGIRGVTTTGPVAEMFAPLDVTPVAVRRGESIRVEVVVRTRNVGHFFPGGTVDAFDVWVEFEAFDDQGRILLHNGSVDDEGRGPVDPNAHFYRSRQLDAHGNVINKRNAWMTRSVAYVRLIPPGAADTIHYRLRVPEDVGDKIFLRAKVNHRKFDWWYTQWAYAGTRDPNVEVAPPTAAYDDGHWVFTGDTSLVSGNIKAIPDLPITVMAETEASLSVINDAATLPDPPSMSVPSANIRERWNDYGIGLLL</sequence>
<dbReference type="InterPro" id="IPR051829">
    <property type="entry name" value="Multiheme_Cytochr_ET"/>
</dbReference>
<feature type="transmembrane region" description="Helical" evidence="2">
    <location>
        <begin position="98"/>
        <end position="120"/>
    </location>
</feature>
<reference evidence="4" key="1">
    <citation type="submission" date="2018-05" db="EMBL/GenBank/DDBJ databases">
        <authorList>
            <person name="Lanie J.A."/>
            <person name="Ng W.-L."/>
            <person name="Kazmierczak K.M."/>
            <person name="Andrzejewski T.M."/>
            <person name="Davidsen T.M."/>
            <person name="Wayne K.J."/>
            <person name="Tettelin H."/>
            <person name="Glass J.I."/>
            <person name="Rusch D."/>
            <person name="Podicherti R."/>
            <person name="Tsui H.-C.T."/>
            <person name="Winkler M.E."/>
        </authorList>
    </citation>
    <scope>NUCLEOTIDE SEQUENCE</scope>
</reference>
<evidence type="ECO:0000256" key="1">
    <source>
        <dbReference type="ARBA" id="ARBA00022729"/>
    </source>
</evidence>
<dbReference type="Gene3D" id="1.10.1130.10">
    <property type="entry name" value="Flavocytochrome C3, Chain A"/>
    <property type="match status" value="1"/>
</dbReference>
<keyword evidence="2" id="KW-0812">Transmembrane</keyword>
<evidence type="ECO:0000313" key="4">
    <source>
        <dbReference type="EMBL" id="SVA63954.1"/>
    </source>
</evidence>
<evidence type="ECO:0000259" key="3">
    <source>
        <dbReference type="Pfam" id="PF13435"/>
    </source>
</evidence>
<organism evidence="4">
    <name type="scientific">marine metagenome</name>
    <dbReference type="NCBI Taxonomy" id="408172"/>
    <lineage>
        <taxon>unclassified sequences</taxon>
        <taxon>metagenomes</taxon>
        <taxon>ecological metagenomes</taxon>
    </lineage>
</organism>
<feature type="transmembrane region" description="Helical" evidence="2">
    <location>
        <begin position="132"/>
        <end position="154"/>
    </location>
</feature>
<name>A0A381XGQ6_9ZZZZ</name>
<keyword evidence="1" id="KW-0732">Signal</keyword>
<feature type="domain" description="Cytochrome c-552/4" evidence="3">
    <location>
        <begin position="209"/>
        <end position="293"/>
    </location>
</feature>
<feature type="transmembrane region" description="Helical" evidence="2">
    <location>
        <begin position="12"/>
        <end position="29"/>
    </location>
</feature>
<feature type="transmembrane region" description="Helical" evidence="2">
    <location>
        <begin position="35"/>
        <end position="59"/>
    </location>
</feature>
<keyword evidence="2" id="KW-1133">Transmembrane helix</keyword>
<dbReference type="EMBL" id="UINC01015131">
    <property type="protein sequence ID" value="SVA63954.1"/>
    <property type="molecule type" value="Genomic_DNA"/>
</dbReference>
<dbReference type="PANTHER" id="PTHR35038:SF8">
    <property type="entry name" value="C-TYPE POLYHEME CYTOCHROME OMCC"/>
    <property type="match status" value="1"/>
</dbReference>
<proteinExistence type="predicted"/>
<feature type="non-terminal residue" evidence="4">
    <location>
        <position position="751"/>
    </location>
</feature>
<accession>A0A381XGQ6</accession>
<protein>
    <recommendedName>
        <fullName evidence="3">Cytochrome c-552/4 domain-containing protein</fullName>
    </recommendedName>
</protein>